<evidence type="ECO:0000259" key="1">
    <source>
        <dbReference type="PROSITE" id="PS51819"/>
    </source>
</evidence>
<dbReference type="InterPro" id="IPR037523">
    <property type="entry name" value="VOC_core"/>
</dbReference>
<accession>A0A367YW27</accession>
<keyword evidence="3" id="KW-1185">Reference proteome</keyword>
<gene>
    <name evidence="2" type="ORF">DT076_12610</name>
</gene>
<reference evidence="2 3" key="1">
    <citation type="submission" date="2018-07" db="EMBL/GenBank/DDBJ databases">
        <title>Desertimonas flava gen. nov. sp. nov.</title>
        <authorList>
            <person name="Liu S."/>
        </authorList>
    </citation>
    <scope>NUCLEOTIDE SEQUENCE [LARGE SCALE GENOMIC DNA]</scope>
    <source>
        <strain evidence="2 3">16Sb5-5</strain>
    </source>
</reference>
<organism evidence="2 3">
    <name type="scientific">Desertihabitans brevis</name>
    <dbReference type="NCBI Taxonomy" id="2268447"/>
    <lineage>
        <taxon>Bacteria</taxon>
        <taxon>Bacillati</taxon>
        <taxon>Actinomycetota</taxon>
        <taxon>Actinomycetes</taxon>
        <taxon>Propionibacteriales</taxon>
        <taxon>Propionibacteriaceae</taxon>
        <taxon>Desertihabitans</taxon>
    </lineage>
</organism>
<dbReference type="PANTHER" id="PTHR35908">
    <property type="entry name" value="HYPOTHETICAL FUSION PROTEIN"/>
    <property type="match status" value="1"/>
</dbReference>
<evidence type="ECO:0000313" key="3">
    <source>
        <dbReference type="Proteomes" id="UP000252770"/>
    </source>
</evidence>
<dbReference type="PANTHER" id="PTHR35908:SF1">
    <property type="entry name" value="CONSERVED PROTEIN"/>
    <property type="match status" value="1"/>
</dbReference>
<dbReference type="PROSITE" id="PS51819">
    <property type="entry name" value="VOC"/>
    <property type="match status" value="1"/>
</dbReference>
<dbReference type="SUPFAM" id="SSF54593">
    <property type="entry name" value="Glyoxalase/Bleomycin resistance protein/Dihydroxybiphenyl dioxygenase"/>
    <property type="match status" value="2"/>
</dbReference>
<evidence type="ECO:0000313" key="2">
    <source>
        <dbReference type="EMBL" id="RCK69171.1"/>
    </source>
</evidence>
<dbReference type="EMBL" id="QOUI01000007">
    <property type="protein sequence ID" value="RCK69171.1"/>
    <property type="molecule type" value="Genomic_DNA"/>
</dbReference>
<dbReference type="Proteomes" id="UP000252770">
    <property type="component" value="Unassembled WGS sequence"/>
</dbReference>
<dbReference type="InterPro" id="IPR029068">
    <property type="entry name" value="Glyas_Bleomycin-R_OHBP_Dase"/>
</dbReference>
<dbReference type="InterPro" id="IPR041581">
    <property type="entry name" value="Glyoxalase_6"/>
</dbReference>
<comment type="caution">
    <text evidence="2">The sequence shown here is derived from an EMBL/GenBank/DDBJ whole genome shotgun (WGS) entry which is preliminary data.</text>
</comment>
<name>A0A367YW27_9ACTN</name>
<sequence length="252" mass="27182">MRAAHVTVDLGPEVAAAGRAFWSTALGWAVGEPWPGHPELRSLEPPGDAPSWVHLQDVDAGARIHLDLSVDDVAATAERLVGLGATEVRRTEDWLTMRSPGGFDFCLVAAGAPEPGSRPAVTTWPDGHRTRLVQVCIDCPPEHHQAEETFWRQATGWRWDASGADSEFTGKLFPDPSSPVHLLLQRLGEDETGHPTRAHIDLGTDDLDAEVARLELAGARRLWPGDGFVALEDPAGMAFCVTGNPPERSTAD</sequence>
<dbReference type="CDD" id="cd06587">
    <property type="entry name" value="VOC"/>
    <property type="match status" value="1"/>
</dbReference>
<proteinExistence type="predicted"/>
<dbReference type="AlphaFoldDB" id="A0A367YW27"/>
<dbReference type="RefSeq" id="WP_114127027.1">
    <property type="nucleotide sequence ID" value="NZ_QOUI01000007.1"/>
</dbReference>
<dbReference type="Pfam" id="PF18029">
    <property type="entry name" value="Glyoxalase_6"/>
    <property type="match status" value="2"/>
</dbReference>
<protein>
    <submittedName>
        <fullName evidence="2">VOC family protein</fullName>
    </submittedName>
</protein>
<dbReference type="Gene3D" id="3.10.180.10">
    <property type="entry name" value="2,3-Dihydroxybiphenyl 1,2-Dioxygenase, domain 1"/>
    <property type="match status" value="2"/>
</dbReference>
<feature type="domain" description="VOC" evidence="1">
    <location>
        <begin position="2"/>
        <end position="135"/>
    </location>
</feature>